<evidence type="ECO:0000256" key="2">
    <source>
        <dbReference type="ARBA" id="ARBA00022485"/>
    </source>
</evidence>
<evidence type="ECO:0000313" key="13">
    <source>
        <dbReference type="Proteomes" id="UP001146019"/>
    </source>
</evidence>
<evidence type="ECO:0000313" key="12">
    <source>
        <dbReference type="EMBL" id="MCX5468587.1"/>
    </source>
</evidence>
<dbReference type="InterPro" id="IPR040064">
    <property type="entry name" value="MoaA-like"/>
</dbReference>
<evidence type="ECO:0000256" key="5">
    <source>
        <dbReference type="ARBA" id="ARBA00022741"/>
    </source>
</evidence>
<comment type="cofactor">
    <cofactor evidence="1">
        <name>[4Fe-4S] cluster</name>
        <dbReference type="ChEBI" id="CHEBI:49883"/>
    </cofactor>
</comment>
<evidence type="ECO:0000259" key="11">
    <source>
        <dbReference type="PROSITE" id="PS51918"/>
    </source>
</evidence>
<dbReference type="SFLD" id="SFLDG01386">
    <property type="entry name" value="main_SPASM_domain-containing"/>
    <property type="match status" value="1"/>
</dbReference>
<dbReference type="Gene3D" id="3.20.20.70">
    <property type="entry name" value="Aldolase class I"/>
    <property type="match status" value="1"/>
</dbReference>
<name>A0A9X3DWW3_9GAMM</name>
<dbReference type="Pfam" id="PF06463">
    <property type="entry name" value="Mob_synth_C"/>
    <property type="match status" value="1"/>
</dbReference>
<dbReference type="SMART" id="SM00729">
    <property type="entry name" value="Elp3"/>
    <property type="match status" value="1"/>
</dbReference>
<feature type="domain" description="Radical SAM core" evidence="11">
    <location>
        <begin position="16"/>
        <end position="241"/>
    </location>
</feature>
<dbReference type="PANTHER" id="PTHR22960:SF0">
    <property type="entry name" value="MOLYBDENUM COFACTOR BIOSYNTHESIS PROTEIN 1"/>
    <property type="match status" value="1"/>
</dbReference>
<evidence type="ECO:0000256" key="9">
    <source>
        <dbReference type="ARBA" id="ARBA00023150"/>
    </source>
</evidence>
<evidence type="ECO:0000256" key="4">
    <source>
        <dbReference type="ARBA" id="ARBA00022723"/>
    </source>
</evidence>
<comment type="caution">
    <text evidence="12">The sequence shown here is derived from an EMBL/GenBank/DDBJ whole genome shotgun (WGS) entry which is preliminary data.</text>
</comment>
<dbReference type="AlphaFoldDB" id="A0A9X3DWW3"/>
<protein>
    <submittedName>
        <fullName evidence="12">GTP 3',8-cyclase MoaA</fullName>
        <ecNumber evidence="12">4.1.99.22</ecNumber>
    </submittedName>
</protein>
<dbReference type="PANTHER" id="PTHR22960">
    <property type="entry name" value="MOLYBDOPTERIN COFACTOR SYNTHESIS PROTEIN A"/>
    <property type="match status" value="1"/>
</dbReference>
<keyword evidence="13" id="KW-1185">Reference proteome</keyword>
<dbReference type="InterPro" id="IPR013483">
    <property type="entry name" value="MoaA"/>
</dbReference>
<keyword evidence="6" id="KW-0408">Iron</keyword>
<dbReference type="GO" id="GO:0051539">
    <property type="term" value="F:4 iron, 4 sulfur cluster binding"/>
    <property type="evidence" value="ECO:0007669"/>
    <property type="project" value="UniProtKB-KW"/>
</dbReference>
<proteinExistence type="predicted"/>
<dbReference type="EC" id="4.1.99.22" evidence="12"/>
<dbReference type="Pfam" id="PF04055">
    <property type="entry name" value="Radical_SAM"/>
    <property type="match status" value="1"/>
</dbReference>
<dbReference type="RefSeq" id="WP_266130706.1">
    <property type="nucleotide sequence ID" value="NZ_JAPKMY010000006.1"/>
</dbReference>
<evidence type="ECO:0000256" key="1">
    <source>
        <dbReference type="ARBA" id="ARBA00001966"/>
    </source>
</evidence>
<keyword evidence="3" id="KW-0949">S-adenosyl-L-methionine</keyword>
<dbReference type="EMBL" id="JAPKMY010000006">
    <property type="protein sequence ID" value="MCX5468587.1"/>
    <property type="molecule type" value="Genomic_DNA"/>
</dbReference>
<evidence type="ECO:0000256" key="8">
    <source>
        <dbReference type="ARBA" id="ARBA00023134"/>
    </source>
</evidence>
<dbReference type="InterPro" id="IPR013785">
    <property type="entry name" value="Aldolase_TIM"/>
</dbReference>
<dbReference type="NCBIfam" id="TIGR02666">
    <property type="entry name" value="moaA"/>
    <property type="match status" value="1"/>
</dbReference>
<dbReference type="SFLD" id="SFLDG01067">
    <property type="entry name" value="SPASM/twitch_domain_containing"/>
    <property type="match status" value="1"/>
</dbReference>
<dbReference type="GO" id="GO:0061798">
    <property type="term" value="F:GTP 3',8'-cyclase activity"/>
    <property type="evidence" value="ECO:0007669"/>
    <property type="project" value="UniProtKB-EC"/>
</dbReference>
<dbReference type="Proteomes" id="UP001146019">
    <property type="component" value="Unassembled WGS sequence"/>
</dbReference>
<dbReference type="GO" id="GO:0005525">
    <property type="term" value="F:GTP binding"/>
    <property type="evidence" value="ECO:0007669"/>
    <property type="project" value="UniProtKB-KW"/>
</dbReference>
<keyword evidence="7" id="KW-0411">Iron-sulfur</keyword>
<keyword evidence="10 12" id="KW-0456">Lyase</keyword>
<evidence type="ECO:0000256" key="6">
    <source>
        <dbReference type="ARBA" id="ARBA00023004"/>
    </source>
</evidence>
<reference evidence="12" key="1">
    <citation type="submission" date="2022-11" db="EMBL/GenBank/DDBJ databases">
        <title>Biodiversity and phylogenetic relationships of bacteria.</title>
        <authorList>
            <person name="Machado R.A.R."/>
            <person name="Bhat A."/>
            <person name="Loulou A."/>
            <person name="Kallel S."/>
        </authorList>
    </citation>
    <scope>NUCLEOTIDE SEQUENCE</scope>
    <source>
        <strain evidence="12">A-IN1</strain>
    </source>
</reference>
<keyword evidence="4" id="KW-0479">Metal-binding</keyword>
<dbReference type="InterPro" id="IPR010505">
    <property type="entry name" value="MoaA_twitch"/>
</dbReference>
<keyword evidence="8" id="KW-0342">GTP-binding</keyword>
<accession>A0A9X3DWW3</accession>
<dbReference type="InterPro" id="IPR058240">
    <property type="entry name" value="rSAM_sf"/>
</dbReference>
<dbReference type="InterPro" id="IPR050105">
    <property type="entry name" value="MoCo_biosynth_MoaA/MoaC"/>
</dbReference>
<dbReference type="SUPFAM" id="SSF102114">
    <property type="entry name" value="Radical SAM enzymes"/>
    <property type="match status" value="1"/>
</dbReference>
<organism evidence="12 13">
    <name type="scientific">Acinetobacter nematophilus</name>
    <dbReference type="NCBI Taxonomy" id="2994642"/>
    <lineage>
        <taxon>Bacteria</taxon>
        <taxon>Pseudomonadati</taxon>
        <taxon>Pseudomonadota</taxon>
        <taxon>Gammaproteobacteria</taxon>
        <taxon>Moraxellales</taxon>
        <taxon>Moraxellaceae</taxon>
        <taxon>Acinetobacter</taxon>
    </lineage>
</organism>
<dbReference type="SFLD" id="SFLDS00029">
    <property type="entry name" value="Radical_SAM"/>
    <property type="match status" value="1"/>
</dbReference>
<dbReference type="SFLD" id="SFLDG01383">
    <property type="entry name" value="cyclic_pyranopterin_phosphate"/>
    <property type="match status" value="1"/>
</dbReference>
<dbReference type="GO" id="GO:0006777">
    <property type="term" value="P:Mo-molybdopterin cofactor biosynthetic process"/>
    <property type="evidence" value="ECO:0007669"/>
    <property type="project" value="UniProtKB-KW"/>
</dbReference>
<keyword evidence="2" id="KW-0004">4Fe-4S</keyword>
<evidence type="ECO:0000256" key="7">
    <source>
        <dbReference type="ARBA" id="ARBA00023014"/>
    </source>
</evidence>
<evidence type="ECO:0000256" key="3">
    <source>
        <dbReference type="ARBA" id="ARBA00022691"/>
    </source>
</evidence>
<dbReference type="PROSITE" id="PS51918">
    <property type="entry name" value="RADICAL_SAM"/>
    <property type="match status" value="1"/>
</dbReference>
<gene>
    <name evidence="12" type="primary">moaA</name>
    <name evidence="12" type="ORF">OSH00_12665</name>
</gene>
<dbReference type="CDD" id="cd01335">
    <property type="entry name" value="Radical_SAM"/>
    <property type="match status" value="1"/>
</dbReference>
<keyword evidence="9" id="KW-0501">Molybdenum cofactor biosynthesis</keyword>
<sequence>MNAMTPHKQNTAFIDQHGRIKRKLRISVTDRCNFKCVYCMPEHPEWIKKHDLLSFEELYVFCEFMVQRGIEHIRITGGEPLMRQGVVHFIQDLQKLKKLGLKRVSMTSNAYYLKQYAAQLKQAGLDDLNISLDSLQPSQFKDLTKKELFPVLEGIRAAQQVGLKIKINAVLIKGQNEDQILPLAHWSIQNHCIVRFIEFMPLDGAGHWTQADVVSEQYILAQLKQDFEVSLQQGQSSEPARQYLINGYPIGIISTITHSFCGTCDRVRLTAQGDFFHCLFAPQGISLKAQIKALQHTHLAQTLTAQSIAFEEQTRLPQRFSFAAQTSNSQANLQLQQTLSDYIWQKKRGFHEIAQEAKSAHTQSRKISMYMIGG</sequence>
<dbReference type="InterPro" id="IPR006638">
    <property type="entry name" value="Elp3/MiaA/NifB-like_rSAM"/>
</dbReference>
<dbReference type="GO" id="GO:0061799">
    <property type="term" value="F:cyclic pyranopterin monophosphate synthase activity"/>
    <property type="evidence" value="ECO:0007669"/>
    <property type="project" value="TreeGrafter"/>
</dbReference>
<dbReference type="InterPro" id="IPR007197">
    <property type="entry name" value="rSAM"/>
</dbReference>
<evidence type="ECO:0000256" key="10">
    <source>
        <dbReference type="ARBA" id="ARBA00023239"/>
    </source>
</evidence>
<keyword evidence="5" id="KW-0547">Nucleotide-binding</keyword>
<dbReference type="GO" id="GO:0046872">
    <property type="term" value="F:metal ion binding"/>
    <property type="evidence" value="ECO:0007669"/>
    <property type="project" value="UniProtKB-KW"/>
</dbReference>